<gene>
    <name evidence="3" type="ORF">CLV48_101479</name>
</gene>
<evidence type="ECO:0000256" key="2">
    <source>
        <dbReference type="SAM" id="Phobius"/>
    </source>
</evidence>
<dbReference type="Proteomes" id="UP000240708">
    <property type="component" value="Unassembled WGS sequence"/>
</dbReference>
<evidence type="ECO:0008006" key="5">
    <source>
        <dbReference type="Google" id="ProtNLM"/>
    </source>
</evidence>
<name>A0A2P8EDP8_9BACT</name>
<keyword evidence="2" id="KW-0812">Transmembrane</keyword>
<organism evidence="3 4">
    <name type="scientific">Cecembia rubra</name>
    <dbReference type="NCBI Taxonomy" id="1485585"/>
    <lineage>
        <taxon>Bacteria</taxon>
        <taxon>Pseudomonadati</taxon>
        <taxon>Bacteroidota</taxon>
        <taxon>Cytophagia</taxon>
        <taxon>Cytophagales</taxon>
        <taxon>Cyclobacteriaceae</taxon>
        <taxon>Cecembia</taxon>
    </lineage>
</organism>
<feature type="compositionally biased region" description="Basic and acidic residues" evidence="1">
    <location>
        <begin position="33"/>
        <end position="47"/>
    </location>
</feature>
<dbReference type="AlphaFoldDB" id="A0A2P8EDP8"/>
<feature type="transmembrane region" description="Helical" evidence="2">
    <location>
        <begin position="80"/>
        <end position="100"/>
    </location>
</feature>
<dbReference type="EMBL" id="PYGF01000001">
    <property type="protein sequence ID" value="PSL07547.1"/>
    <property type="molecule type" value="Genomic_DNA"/>
</dbReference>
<evidence type="ECO:0000313" key="4">
    <source>
        <dbReference type="Proteomes" id="UP000240708"/>
    </source>
</evidence>
<accession>A0A2P8EDP8</accession>
<keyword evidence="2" id="KW-0472">Membrane</keyword>
<sequence length="254" mass="28512">MAEEKKEKFSEQNESDYGFPFVEITPLKAKEESKARALNQKVEEPKQPEIPSKNPIKIEKQTAGPTPIATRKRSQVPLQFSLVMLILIILSAMAYFLYFLPEGEKQKQMPSRVELVEKAEESGADLDLLVEGDEVEEVIGVTETEDKPVETIPEFVQEQPSPSVLGPGTVHRITERGASVRYFIIVSSTPSQKVALEQAESLLKNNADVWVIYPFGDNANYRVSISQFPVFADALTAMEKSKAEFGESIWILKY</sequence>
<dbReference type="RefSeq" id="WP_106565622.1">
    <property type="nucleotide sequence ID" value="NZ_PYGF01000001.1"/>
</dbReference>
<dbReference type="OrthoDB" id="982063at2"/>
<evidence type="ECO:0000256" key="1">
    <source>
        <dbReference type="SAM" id="MobiDB-lite"/>
    </source>
</evidence>
<protein>
    <recommendedName>
        <fullName evidence="5">Sporulation related protein</fullName>
    </recommendedName>
</protein>
<keyword evidence="2" id="KW-1133">Transmembrane helix</keyword>
<reference evidence="3 4" key="1">
    <citation type="submission" date="2018-03" db="EMBL/GenBank/DDBJ databases">
        <title>Genomic Encyclopedia of Archaeal and Bacterial Type Strains, Phase II (KMG-II): from individual species to whole genera.</title>
        <authorList>
            <person name="Goeker M."/>
        </authorList>
    </citation>
    <scope>NUCLEOTIDE SEQUENCE [LARGE SCALE GENOMIC DNA]</scope>
    <source>
        <strain evidence="3 4">DSM 28057</strain>
    </source>
</reference>
<keyword evidence="4" id="KW-1185">Reference proteome</keyword>
<evidence type="ECO:0000313" key="3">
    <source>
        <dbReference type="EMBL" id="PSL07547.1"/>
    </source>
</evidence>
<comment type="caution">
    <text evidence="3">The sequence shown here is derived from an EMBL/GenBank/DDBJ whole genome shotgun (WGS) entry which is preliminary data.</text>
</comment>
<feature type="region of interest" description="Disordered" evidence="1">
    <location>
        <begin position="33"/>
        <end position="52"/>
    </location>
</feature>
<proteinExistence type="predicted"/>